<evidence type="ECO:0000256" key="3">
    <source>
        <dbReference type="ARBA" id="ARBA00023027"/>
    </source>
</evidence>
<keyword evidence="3" id="KW-0520">NAD</keyword>
<dbReference type="GO" id="GO:0004029">
    <property type="term" value="F:aldehyde dehydrogenase (NAD+) activity"/>
    <property type="evidence" value="ECO:0007669"/>
    <property type="project" value="UniProtKB-EC"/>
</dbReference>
<feature type="domain" description="Aldehyde dehydrogenase" evidence="7">
    <location>
        <begin position="30"/>
        <end position="488"/>
    </location>
</feature>
<evidence type="ECO:0000256" key="2">
    <source>
        <dbReference type="ARBA" id="ARBA00023002"/>
    </source>
</evidence>
<dbReference type="InterPro" id="IPR016163">
    <property type="entry name" value="Ald_DH_C"/>
</dbReference>
<dbReference type="EC" id="1.2.1.3" evidence="4"/>
<dbReference type="InterPro" id="IPR044638">
    <property type="entry name" value="ALDH7A1-like"/>
</dbReference>
<evidence type="ECO:0000259" key="7">
    <source>
        <dbReference type="Pfam" id="PF00171"/>
    </source>
</evidence>
<evidence type="ECO:0000313" key="9">
    <source>
        <dbReference type="Proteomes" id="UP000249393"/>
    </source>
</evidence>
<gene>
    <name evidence="8" type="ORF">DI526_18385</name>
</gene>
<dbReference type="InterPro" id="IPR029510">
    <property type="entry name" value="Ald_DH_CS_GLU"/>
</dbReference>
<dbReference type="EMBL" id="QFQZ01000074">
    <property type="protein sequence ID" value="PZR31890.1"/>
    <property type="molecule type" value="Genomic_DNA"/>
</dbReference>
<organism evidence="8 9">
    <name type="scientific">Caulobacter segnis</name>
    <dbReference type="NCBI Taxonomy" id="88688"/>
    <lineage>
        <taxon>Bacteria</taxon>
        <taxon>Pseudomonadati</taxon>
        <taxon>Pseudomonadota</taxon>
        <taxon>Alphaproteobacteria</taxon>
        <taxon>Caulobacterales</taxon>
        <taxon>Caulobacteraceae</taxon>
        <taxon>Caulobacter</taxon>
    </lineage>
</organism>
<feature type="active site" evidence="5">
    <location>
        <position position="261"/>
    </location>
</feature>
<dbReference type="Pfam" id="PF00171">
    <property type="entry name" value="Aldedh"/>
    <property type="match status" value="1"/>
</dbReference>
<dbReference type="InterPro" id="IPR016162">
    <property type="entry name" value="Ald_DH_N"/>
</dbReference>
<proteinExistence type="inferred from homology"/>
<dbReference type="PROSITE" id="PS00687">
    <property type="entry name" value="ALDEHYDE_DEHYDR_GLU"/>
    <property type="match status" value="1"/>
</dbReference>
<dbReference type="AlphaFoldDB" id="A0A2W5UW02"/>
<dbReference type="SUPFAM" id="SSF53720">
    <property type="entry name" value="ALDH-like"/>
    <property type="match status" value="1"/>
</dbReference>
<evidence type="ECO:0000256" key="1">
    <source>
        <dbReference type="ARBA" id="ARBA00011881"/>
    </source>
</evidence>
<comment type="caution">
    <text evidence="8">The sequence shown here is derived from an EMBL/GenBank/DDBJ whole genome shotgun (WGS) entry which is preliminary data.</text>
</comment>
<dbReference type="CDD" id="cd07130">
    <property type="entry name" value="ALDH_F7_AASADH"/>
    <property type="match status" value="1"/>
</dbReference>
<dbReference type="Gene3D" id="3.40.605.10">
    <property type="entry name" value="Aldehyde Dehydrogenase, Chain A, domain 1"/>
    <property type="match status" value="1"/>
</dbReference>
<dbReference type="InterPro" id="IPR015590">
    <property type="entry name" value="Aldehyde_DH_dom"/>
</dbReference>
<name>A0A2W5UW02_9CAUL</name>
<dbReference type="RefSeq" id="WP_304281080.1">
    <property type="nucleotide sequence ID" value="NZ_QFQZ01000074.1"/>
</dbReference>
<dbReference type="PANTHER" id="PTHR43521">
    <property type="entry name" value="ALPHA-AMINOADIPIC SEMIALDEHYDE DEHYDROGENASE"/>
    <property type="match status" value="1"/>
</dbReference>
<dbReference type="PANTHER" id="PTHR43521:SF1">
    <property type="entry name" value="ALPHA-AMINOADIPIC SEMIALDEHYDE DEHYDROGENASE"/>
    <property type="match status" value="1"/>
</dbReference>
<evidence type="ECO:0000256" key="5">
    <source>
        <dbReference type="PROSITE-ProRule" id="PRU10007"/>
    </source>
</evidence>
<protein>
    <recommendedName>
        <fullName evidence="4">aldehyde dehydrogenase (NAD(+))</fullName>
        <ecNumber evidence="4">1.2.1.3</ecNumber>
    </recommendedName>
</protein>
<evidence type="ECO:0000256" key="6">
    <source>
        <dbReference type="RuleBase" id="RU003345"/>
    </source>
</evidence>
<dbReference type="Gene3D" id="3.40.309.10">
    <property type="entry name" value="Aldehyde Dehydrogenase, Chain A, domain 2"/>
    <property type="match status" value="1"/>
</dbReference>
<reference evidence="8 9" key="1">
    <citation type="submission" date="2017-08" db="EMBL/GenBank/DDBJ databases">
        <title>Infants hospitalized years apart are colonized by the same room-sourced microbial strains.</title>
        <authorList>
            <person name="Brooks B."/>
            <person name="Olm M.R."/>
            <person name="Firek B.A."/>
            <person name="Baker R."/>
            <person name="Thomas B.C."/>
            <person name="Morowitz M.J."/>
            <person name="Banfield J.F."/>
        </authorList>
    </citation>
    <scope>NUCLEOTIDE SEQUENCE [LARGE SCALE GENOMIC DNA]</scope>
    <source>
        <strain evidence="8">S2_003_000_R2_4</strain>
    </source>
</reference>
<comment type="similarity">
    <text evidence="6">Belongs to the aldehyde dehydrogenase family.</text>
</comment>
<evidence type="ECO:0000313" key="8">
    <source>
        <dbReference type="EMBL" id="PZR31890.1"/>
    </source>
</evidence>
<keyword evidence="2 6" id="KW-0560">Oxidoreductase</keyword>
<dbReference type="Proteomes" id="UP000249393">
    <property type="component" value="Unassembled WGS sequence"/>
</dbReference>
<sequence length="507" mass="53618">MTQSFPTPAAHVRDLLDKLGVPARPADAGQPVRSPIDGSVLTHVVFDDARQIEAKIAAARRAFDAWRVVPAPRRGELVRLFGEALRAAKADLAALVTLEAGKIASEAAGEVQEMIDICDFAVGLSRQLHGLTIASERPGHAMRETWHPLGPVAVISAFNFPVAVWAWNACLALVCGDPVIWKPSEKTPLTALATHAILERALARFGDAPEGLASVVQGGRDAGERLARDPRIPLVSATGSTRMGKALAPLVAERFGRSILELGGNNAMIVTPSADLSLALRAIVFSAAGTAGQRCTSLRRLIVHESLVDKVSDAVETAFQRLPVGDPREAKTLLGPLIDRAAHEAFVAAMDAVRSEGGTVSGGERLLADQWPEAFYVRPALARLPAPAPCMQRETFAPLLHVVPYDSFDMAVAIQNDVPQGLSSCVMTNDVREAEAFLSAAGSDCGIANVNIGPSGAEIGGAFGGEKETGGGRESGSDSWKQYMRRQTATVNYSGALPLAQGVRFDL</sequence>
<comment type="subunit">
    <text evidence="1">Homotetramer.</text>
</comment>
<dbReference type="InterPro" id="IPR016161">
    <property type="entry name" value="Ald_DH/histidinol_DH"/>
</dbReference>
<accession>A0A2W5UW02</accession>
<evidence type="ECO:0000256" key="4">
    <source>
        <dbReference type="ARBA" id="ARBA00024226"/>
    </source>
</evidence>